<name>L8FVX0_PSED2</name>
<feature type="transmembrane region" description="Helical" evidence="1">
    <location>
        <begin position="105"/>
        <end position="124"/>
    </location>
</feature>
<proteinExistence type="predicted"/>
<evidence type="ECO:0000256" key="1">
    <source>
        <dbReference type="SAM" id="Phobius"/>
    </source>
</evidence>
<dbReference type="PANTHER" id="PTHR37013:SF3">
    <property type="entry name" value="INTEGRAL MEMBRANE PROTEIN (AFU_ORTHOLOGUE AFUA_1G05950)"/>
    <property type="match status" value="1"/>
</dbReference>
<feature type="transmembrane region" description="Helical" evidence="1">
    <location>
        <begin position="66"/>
        <end position="84"/>
    </location>
</feature>
<dbReference type="SUPFAM" id="SSF48452">
    <property type="entry name" value="TPR-like"/>
    <property type="match status" value="1"/>
</dbReference>
<dbReference type="Pfam" id="PF24802">
    <property type="entry name" value="DUF7703"/>
    <property type="match status" value="1"/>
</dbReference>
<dbReference type="AlphaFoldDB" id="L8FVX0"/>
<dbReference type="Proteomes" id="UP000011064">
    <property type="component" value="Unassembled WGS sequence"/>
</dbReference>
<dbReference type="EMBL" id="GL573330">
    <property type="protein sequence ID" value="ELR03921.1"/>
    <property type="molecule type" value="Genomic_DNA"/>
</dbReference>
<keyword evidence="1" id="KW-0812">Transmembrane</keyword>
<feature type="domain" description="DUF7703" evidence="2">
    <location>
        <begin position="1"/>
        <end position="156"/>
    </location>
</feature>
<dbReference type="Gene3D" id="1.25.40.10">
    <property type="entry name" value="Tetratricopeptide repeat domain"/>
    <property type="match status" value="2"/>
</dbReference>
<keyword evidence="1" id="KW-0472">Membrane</keyword>
<dbReference type="InterPro" id="IPR011990">
    <property type="entry name" value="TPR-like_helical_dom_sf"/>
</dbReference>
<dbReference type="InterPro" id="IPR056681">
    <property type="entry name" value="DUF7779"/>
</dbReference>
<sequence>MIIGQSFVLYSRLHFVVWDKRIPRFVLCMIITNIFLLLVPTTVLTYGSNFSSSQKFLGGYIIMEKIEIIGVSIQEIIISGLYIYGTREMLKFNLEGENGSILLQLVGINFVFILMDIGLIATQYSNLFTYQTTLKGLIYSIKLKLEFFVLGKLVRIANRRGGKPEPQDISEFVDTVQVTSDITHADNPNPSMRQHPPPPHMCPEDVSIAVFEHSDRNNMLEGDTSLSSTSRVTGQSSVPSLLVLRQAKPPNLAETGFHVQPFDDITGSNVLLRLVGLDSNLSSNQEKAREITQALGGLPLALNQIGGFITQRKCPLQEFLALYERNAAKIDSRKTGFNEYEHTLSTVWEMSFSKLSGDSCTLLNVLAFLEPDAIDEAILVEGSKLPNWDEEFDFLSDEMDLGDAEAALLQAALIDKSTDDAVLSIHRLVQAAVTRRLTKGDQSKYFDAAVRIVTCGFPNTWREDVGHQFKTWAKCEKYLPHVNQLVNQAKRYNIYSLTAQLYGELLLQCSWYLYEREWYNVARDFISTALETFEDKTTLAFASAVDLSGLIDLDMNNPSSALIPFNTALEIRQKLALTIRLRADTRIDNTYSNMSSLLLRMGKPDEAEDIMRKCPALKDFTDESFINTGNTRYVGNMVLLSRIRLAQGSLDDAMRLASKALTFRQKLHGNRLKTCDSLYDVADMLVRQGCVSSAIELLKQLVAISETLTEAEGQLARASYKLSVLYDENGRPTDSQACKSRAIALKDKLRPELKDGLFEESEFMKLCPFMLW</sequence>
<keyword evidence="5" id="KW-1185">Reference proteome</keyword>
<evidence type="ECO:0000259" key="2">
    <source>
        <dbReference type="Pfam" id="PF24802"/>
    </source>
</evidence>
<gene>
    <name evidence="4" type="ORF">GMDG_06452</name>
</gene>
<dbReference type="InParanoid" id="L8FVX0"/>
<reference evidence="5" key="1">
    <citation type="submission" date="2010-09" db="EMBL/GenBank/DDBJ databases">
        <title>The genome sequence of Geomyces destructans 20631-21.</title>
        <authorList>
            <consortium name="The Broad Institute Genome Sequencing Platform"/>
            <person name="Cuomo C.A."/>
            <person name="Blehert D.S."/>
            <person name="Lorch J.M."/>
            <person name="Young S.K."/>
            <person name="Zeng Q."/>
            <person name="Gargeya S."/>
            <person name="Fitzgerald M."/>
            <person name="Haas B."/>
            <person name="Abouelleil A."/>
            <person name="Alvarado L."/>
            <person name="Arachchi H.M."/>
            <person name="Berlin A."/>
            <person name="Brown A."/>
            <person name="Chapman S.B."/>
            <person name="Chen Z."/>
            <person name="Dunbar C."/>
            <person name="Freedman E."/>
            <person name="Gearin G."/>
            <person name="Gellesch M."/>
            <person name="Goldberg J."/>
            <person name="Griggs A."/>
            <person name="Gujja S."/>
            <person name="Heiman D."/>
            <person name="Howarth C."/>
            <person name="Larson L."/>
            <person name="Lui A."/>
            <person name="MacDonald P.J.P."/>
            <person name="Montmayeur A."/>
            <person name="Murphy C."/>
            <person name="Neiman D."/>
            <person name="Pearson M."/>
            <person name="Priest M."/>
            <person name="Roberts A."/>
            <person name="Saif S."/>
            <person name="Shea T."/>
            <person name="Shenoy N."/>
            <person name="Sisk P."/>
            <person name="Stolte C."/>
            <person name="Sykes S."/>
            <person name="Wortman J."/>
            <person name="Nusbaum C."/>
            <person name="Birren B."/>
        </authorList>
    </citation>
    <scope>NUCLEOTIDE SEQUENCE [LARGE SCALE GENOMIC DNA]</scope>
    <source>
        <strain evidence="5">ATCC MYA-4855 / 20631-21</strain>
    </source>
</reference>
<dbReference type="PANTHER" id="PTHR37013">
    <property type="entry name" value="INTEGRAL MEMBRANE PROTEIN (AFU_ORTHOLOGUE AFUA_1G05950)-RELATED"/>
    <property type="match status" value="1"/>
</dbReference>
<organism evidence="4 5">
    <name type="scientific">Pseudogymnoascus destructans (strain ATCC MYA-4855 / 20631-21)</name>
    <name type="common">Bat white-nose syndrome fungus</name>
    <name type="synonym">Geomyces destructans</name>
    <dbReference type="NCBI Taxonomy" id="658429"/>
    <lineage>
        <taxon>Eukaryota</taxon>
        <taxon>Fungi</taxon>
        <taxon>Dikarya</taxon>
        <taxon>Ascomycota</taxon>
        <taxon>Pezizomycotina</taxon>
        <taxon>Leotiomycetes</taxon>
        <taxon>Thelebolales</taxon>
        <taxon>Thelebolaceae</taxon>
        <taxon>Pseudogymnoascus</taxon>
    </lineage>
</organism>
<feature type="transmembrane region" description="Helical" evidence="1">
    <location>
        <begin position="25"/>
        <end position="46"/>
    </location>
</feature>
<dbReference type="VEuPathDB" id="FungiDB:GMDG_06452"/>
<keyword evidence="1" id="KW-1133">Transmembrane helix</keyword>
<evidence type="ECO:0008006" key="6">
    <source>
        <dbReference type="Google" id="ProtNLM"/>
    </source>
</evidence>
<dbReference type="Pfam" id="PF25000">
    <property type="entry name" value="DUF7779"/>
    <property type="match status" value="1"/>
</dbReference>
<accession>L8FVX0</accession>
<evidence type="ECO:0000259" key="3">
    <source>
        <dbReference type="Pfam" id="PF25000"/>
    </source>
</evidence>
<dbReference type="OrthoDB" id="405906at2759"/>
<evidence type="ECO:0000313" key="4">
    <source>
        <dbReference type="EMBL" id="ELR03921.1"/>
    </source>
</evidence>
<dbReference type="InterPro" id="IPR056120">
    <property type="entry name" value="DUF7703"/>
</dbReference>
<feature type="domain" description="DUF7779" evidence="3">
    <location>
        <begin position="351"/>
        <end position="439"/>
    </location>
</feature>
<dbReference type="HOGENOM" id="CLU_362124_0_0_1"/>
<evidence type="ECO:0000313" key="5">
    <source>
        <dbReference type="Proteomes" id="UP000011064"/>
    </source>
</evidence>
<protein>
    <recommendedName>
        <fullName evidence="6">MalT-like TPR region domain-containing protein</fullName>
    </recommendedName>
</protein>